<dbReference type="STRING" id="1314778.A0A5C3P159"/>
<accession>A0A5C3P159</accession>
<gene>
    <name evidence="3" type="ORF">K466DRAFT_655259</name>
</gene>
<dbReference type="Pfam" id="PF08386">
    <property type="entry name" value="Abhydrolase_4"/>
    <property type="match status" value="1"/>
</dbReference>
<proteinExistence type="predicted"/>
<dbReference type="AlphaFoldDB" id="A0A5C3P159"/>
<sequence>MQLESVADRYSSTPVSKRSSCRRGSRCHHSIAGGPGDSGIDSVSDNKELLLTVSGGVYDVVSWDPRGVGNLTTTLEPQPKTQRVGRVILDGVVDPIAFATQEPSQFWNVQMFSSQLVSADSIYKALFTGCALTGQSGCAAASEGDGPLEINAKVQTLLTAAYDATKVNASVPVTSGNIRLDLFNEMYTPTDWSNFMNEDYPQLVQIVNGEAPANVSRTLSRRSRLMDVIRRESLLERESEPNDSPSYTATAIWCADSVNPRGTTMKAVFEGIISTAQNVSHMFGAGWPTPFYLCSFWPVRSVERYQGPFNKKLANKILLASNIFDPITPLPSAEQVAGLLGQDAVLVRQNGFGHTTFSVPSSCMNGVFSAYMTNGTLPPNGTVCEVDADFEVFDGVNTADILANIPGTDV</sequence>
<dbReference type="InParanoid" id="A0A5C3P159"/>
<organism evidence="3 4">
    <name type="scientific">Polyporus arcularius HHB13444</name>
    <dbReference type="NCBI Taxonomy" id="1314778"/>
    <lineage>
        <taxon>Eukaryota</taxon>
        <taxon>Fungi</taxon>
        <taxon>Dikarya</taxon>
        <taxon>Basidiomycota</taxon>
        <taxon>Agaricomycotina</taxon>
        <taxon>Agaricomycetes</taxon>
        <taxon>Polyporales</taxon>
        <taxon>Polyporaceae</taxon>
        <taxon>Polyporus</taxon>
    </lineage>
</organism>
<protein>
    <recommendedName>
        <fullName evidence="2">Peptidase S33 tripeptidyl aminopeptidase-like C-terminal domain-containing protein</fullName>
    </recommendedName>
</protein>
<evidence type="ECO:0000313" key="4">
    <source>
        <dbReference type="Proteomes" id="UP000308197"/>
    </source>
</evidence>
<keyword evidence="4" id="KW-1185">Reference proteome</keyword>
<feature type="region of interest" description="Disordered" evidence="1">
    <location>
        <begin position="1"/>
        <end position="39"/>
    </location>
</feature>
<dbReference type="Proteomes" id="UP000308197">
    <property type="component" value="Unassembled WGS sequence"/>
</dbReference>
<evidence type="ECO:0000256" key="1">
    <source>
        <dbReference type="SAM" id="MobiDB-lite"/>
    </source>
</evidence>
<dbReference type="InterPro" id="IPR013595">
    <property type="entry name" value="Pept_S33_TAP-like_C"/>
</dbReference>
<dbReference type="EMBL" id="ML211398">
    <property type="protein sequence ID" value="TFK83375.1"/>
    <property type="molecule type" value="Genomic_DNA"/>
</dbReference>
<name>A0A5C3P159_9APHY</name>
<feature type="domain" description="Peptidase S33 tripeptidyl aminopeptidase-like C-terminal" evidence="2">
    <location>
        <begin position="282"/>
        <end position="384"/>
    </location>
</feature>
<reference evidence="3 4" key="1">
    <citation type="journal article" date="2019" name="Nat. Ecol. Evol.">
        <title>Megaphylogeny resolves global patterns of mushroom evolution.</title>
        <authorList>
            <person name="Varga T."/>
            <person name="Krizsan K."/>
            <person name="Foldi C."/>
            <person name="Dima B."/>
            <person name="Sanchez-Garcia M."/>
            <person name="Sanchez-Ramirez S."/>
            <person name="Szollosi G.J."/>
            <person name="Szarkandi J.G."/>
            <person name="Papp V."/>
            <person name="Albert L."/>
            <person name="Andreopoulos W."/>
            <person name="Angelini C."/>
            <person name="Antonin V."/>
            <person name="Barry K.W."/>
            <person name="Bougher N.L."/>
            <person name="Buchanan P."/>
            <person name="Buyck B."/>
            <person name="Bense V."/>
            <person name="Catcheside P."/>
            <person name="Chovatia M."/>
            <person name="Cooper J."/>
            <person name="Damon W."/>
            <person name="Desjardin D."/>
            <person name="Finy P."/>
            <person name="Geml J."/>
            <person name="Haridas S."/>
            <person name="Hughes K."/>
            <person name="Justo A."/>
            <person name="Karasinski D."/>
            <person name="Kautmanova I."/>
            <person name="Kiss B."/>
            <person name="Kocsube S."/>
            <person name="Kotiranta H."/>
            <person name="LaButti K.M."/>
            <person name="Lechner B.E."/>
            <person name="Liimatainen K."/>
            <person name="Lipzen A."/>
            <person name="Lukacs Z."/>
            <person name="Mihaltcheva S."/>
            <person name="Morgado L.N."/>
            <person name="Niskanen T."/>
            <person name="Noordeloos M.E."/>
            <person name="Ohm R.A."/>
            <person name="Ortiz-Santana B."/>
            <person name="Ovrebo C."/>
            <person name="Racz N."/>
            <person name="Riley R."/>
            <person name="Savchenko A."/>
            <person name="Shiryaev A."/>
            <person name="Soop K."/>
            <person name="Spirin V."/>
            <person name="Szebenyi C."/>
            <person name="Tomsovsky M."/>
            <person name="Tulloss R.E."/>
            <person name="Uehling J."/>
            <person name="Grigoriev I.V."/>
            <person name="Vagvolgyi C."/>
            <person name="Papp T."/>
            <person name="Martin F.M."/>
            <person name="Miettinen O."/>
            <person name="Hibbett D.S."/>
            <person name="Nagy L.G."/>
        </authorList>
    </citation>
    <scope>NUCLEOTIDE SEQUENCE [LARGE SCALE GENOMIC DNA]</scope>
    <source>
        <strain evidence="3 4">HHB13444</strain>
    </source>
</reference>
<evidence type="ECO:0000313" key="3">
    <source>
        <dbReference type="EMBL" id="TFK83375.1"/>
    </source>
</evidence>
<feature type="compositionally biased region" description="Basic residues" evidence="1">
    <location>
        <begin position="19"/>
        <end position="29"/>
    </location>
</feature>
<evidence type="ECO:0000259" key="2">
    <source>
        <dbReference type="Pfam" id="PF08386"/>
    </source>
</evidence>